<protein>
    <submittedName>
        <fullName evidence="2">Acyl-CoA thioester hydrolase</fullName>
    </submittedName>
</protein>
<dbReference type="STRING" id="161398.PP2015_1120"/>
<dbReference type="Proteomes" id="UP000061457">
    <property type="component" value="Chromosome I"/>
</dbReference>
<dbReference type="PANTHER" id="PTHR10824">
    <property type="entry name" value="ACYL-COENZYME A THIOESTERASE-RELATED"/>
    <property type="match status" value="1"/>
</dbReference>
<dbReference type="PATRIC" id="fig|161398.10.peg.1140"/>
<evidence type="ECO:0000313" key="3">
    <source>
        <dbReference type="Proteomes" id="UP000061457"/>
    </source>
</evidence>
<evidence type="ECO:0000313" key="2">
    <source>
        <dbReference type="EMBL" id="ALO41636.1"/>
    </source>
</evidence>
<dbReference type="EMBL" id="CP013187">
    <property type="protein sequence ID" value="ALO41636.1"/>
    <property type="molecule type" value="Genomic_DNA"/>
</dbReference>
<accession>A0A0S2K0L9</accession>
<name>A0A0S2K0L9_9GAMM</name>
<organism evidence="2 3">
    <name type="scientific">Pseudoalteromonas phenolica</name>
    <dbReference type="NCBI Taxonomy" id="161398"/>
    <lineage>
        <taxon>Bacteria</taxon>
        <taxon>Pseudomonadati</taxon>
        <taxon>Pseudomonadota</taxon>
        <taxon>Gammaproteobacteria</taxon>
        <taxon>Alteromonadales</taxon>
        <taxon>Pseudoalteromonadaceae</taxon>
        <taxon>Pseudoalteromonas</taxon>
    </lineage>
</organism>
<dbReference type="GO" id="GO:0006631">
    <property type="term" value="P:fatty acid metabolic process"/>
    <property type="evidence" value="ECO:0007669"/>
    <property type="project" value="TreeGrafter"/>
</dbReference>
<reference evidence="2 3" key="1">
    <citation type="submission" date="2015-11" db="EMBL/GenBank/DDBJ databases">
        <authorList>
            <person name="Zhang Y."/>
            <person name="Guo Z."/>
        </authorList>
    </citation>
    <scope>NUCLEOTIDE SEQUENCE [LARGE SCALE GENOMIC DNA]</scope>
    <source>
        <strain evidence="2 3">KCTC 12086</strain>
    </source>
</reference>
<dbReference type="SUPFAM" id="SSF53474">
    <property type="entry name" value="alpha/beta-Hydrolases"/>
    <property type="match status" value="1"/>
</dbReference>
<gene>
    <name evidence="2" type="ORF">PP2015_1120</name>
</gene>
<dbReference type="AlphaFoldDB" id="A0A0S2K0L9"/>
<dbReference type="RefSeq" id="WP_058029361.1">
    <property type="nucleotide sequence ID" value="NZ_CP013187.1"/>
</dbReference>
<keyword evidence="3" id="KW-1185">Reference proteome</keyword>
<proteinExistence type="predicted"/>
<dbReference type="OrthoDB" id="9803379at2"/>
<dbReference type="InterPro" id="IPR029058">
    <property type="entry name" value="AB_hydrolase_fold"/>
</dbReference>
<feature type="domain" description="BAAT/Acyl-CoA thioester hydrolase C-terminal" evidence="1">
    <location>
        <begin position="89"/>
        <end position="254"/>
    </location>
</feature>
<keyword evidence="2" id="KW-0378">Hydrolase</keyword>
<dbReference type="InterPro" id="IPR014940">
    <property type="entry name" value="BAAT_C"/>
</dbReference>
<evidence type="ECO:0000259" key="1">
    <source>
        <dbReference type="Pfam" id="PF08840"/>
    </source>
</evidence>
<dbReference type="KEGG" id="pphe:PP2015_1120"/>
<dbReference type="Pfam" id="PF08840">
    <property type="entry name" value="BAAT_C"/>
    <property type="match status" value="1"/>
</dbReference>
<dbReference type="Gene3D" id="3.40.50.1820">
    <property type="entry name" value="alpha/beta hydrolase"/>
    <property type="match status" value="1"/>
</dbReference>
<dbReference type="PANTHER" id="PTHR10824:SF4">
    <property type="entry name" value="ACYL-COENZYME A THIOESTERASE 1-LIKE"/>
    <property type="match status" value="1"/>
</dbReference>
<sequence length="282" mass="31178">MKKIMPCLLVGLLSACSNHNTQDVKTQFIDDGKKHPLVILLGGSDGGNTLANPHWQPIFDRLNEAGVSVASLGYFGTDNTPSSAAELSLEEIEKRISLLAKSDKINNNCVAVFGFSKGAELALLLGSHFDSINHVVAVMPSHVTWNAVKTVTDKSSWTLKNQPLAYINAPLLSWQMQKGNVTGEFTPAFEQALAKATELEIEQARIPIDKNKGPVLLVSAKQDEIWPSYDMANEVMKYLEEQEYEYAYEHIALEGSHYGFDRQTLNQVSVFLKQHLVSSCQL</sequence>
<dbReference type="PROSITE" id="PS51257">
    <property type="entry name" value="PROKAR_LIPOPROTEIN"/>
    <property type="match status" value="1"/>
</dbReference>
<dbReference type="GO" id="GO:0047617">
    <property type="term" value="F:fatty acyl-CoA hydrolase activity"/>
    <property type="evidence" value="ECO:0007669"/>
    <property type="project" value="TreeGrafter"/>
</dbReference>
<dbReference type="GO" id="GO:0006637">
    <property type="term" value="P:acyl-CoA metabolic process"/>
    <property type="evidence" value="ECO:0007669"/>
    <property type="project" value="TreeGrafter"/>
</dbReference>